<name>A0A7K8XDZ9_9PICI</name>
<dbReference type="Gene3D" id="3.30.160.60">
    <property type="entry name" value="Classic Zinc Finger"/>
    <property type="match status" value="1"/>
</dbReference>
<dbReference type="InterPro" id="IPR013087">
    <property type="entry name" value="Znf_C2H2_type"/>
</dbReference>
<dbReference type="AlphaFoldDB" id="A0A7K8XDZ9"/>
<proteinExistence type="predicted"/>
<dbReference type="PROSITE" id="PS00028">
    <property type="entry name" value="ZINC_FINGER_C2H2_1"/>
    <property type="match status" value="1"/>
</dbReference>
<comment type="caution">
    <text evidence="2">The sequence shown here is derived from an EMBL/GenBank/DDBJ whole genome shotgun (WGS) entry which is preliminary data.</text>
</comment>
<accession>A0A7K8XDZ9</accession>
<organism evidence="2 3">
    <name type="scientific">Eubucco bourcierii</name>
    <name type="common">red-headed barbet</name>
    <dbReference type="NCBI Taxonomy" id="91767"/>
    <lineage>
        <taxon>Eukaryota</taxon>
        <taxon>Metazoa</taxon>
        <taxon>Chordata</taxon>
        <taxon>Craniata</taxon>
        <taxon>Vertebrata</taxon>
        <taxon>Euteleostomi</taxon>
        <taxon>Archelosauria</taxon>
        <taxon>Archosauria</taxon>
        <taxon>Dinosauria</taxon>
        <taxon>Saurischia</taxon>
        <taxon>Theropoda</taxon>
        <taxon>Coelurosauria</taxon>
        <taxon>Aves</taxon>
        <taxon>Neognathae</taxon>
        <taxon>Neoaves</taxon>
        <taxon>Telluraves</taxon>
        <taxon>Coraciimorphae</taxon>
        <taxon>Piciformes</taxon>
        <taxon>Ramphastidae</taxon>
        <taxon>Eubucco</taxon>
    </lineage>
</organism>
<sequence>ITCPLCEIICMSVISLKAQIRLKHGDEHPVHCHPCDSTLENLMDLHKHVETHNDSDAYSCDVEGCGFTSWALLTLRQHYKRE</sequence>
<dbReference type="Proteomes" id="UP000583613">
    <property type="component" value="Unassembled WGS sequence"/>
</dbReference>
<evidence type="ECO:0000313" key="2">
    <source>
        <dbReference type="EMBL" id="NXF89159.1"/>
    </source>
</evidence>
<protein>
    <submittedName>
        <fullName evidence="2">HINFP factor</fullName>
    </submittedName>
</protein>
<feature type="non-terminal residue" evidence="2">
    <location>
        <position position="1"/>
    </location>
</feature>
<evidence type="ECO:0000259" key="1">
    <source>
        <dbReference type="PROSITE" id="PS00028"/>
    </source>
</evidence>
<evidence type="ECO:0000313" key="3">
    <source>
        <dbReference type="Proteomes" id="UP000583613"/>
    </source>
</evidence>
<feature type="non-terminal residue" evidence="2">
    <location>
        <position position="82"/>
    </location>
</feature>
<dbReference type="EMBL" id="VWZE01008565">
    <property type="protein sequence ID" value="NXF89159.1"/>
    <property type="molecule type" value="Genomic_DNA"/>
</dbReference>
<gene>
    <name evidence="2" type="primary">Hinfp_1</name>
    <name evidence="2" type="ORF">EUBBOU_R15378</name>
</gene>
<reference evidence="2 3" key="1">
    <citation type="submission" date="2019-09" db="EMBL/GenBank/DDBJ databases">
        <title>Bird 10,000 Genomes (B10K) Project - Family phase.</title>
        <authorList>
            <person name="Zhang G."/>
        </authorList>
    </citation>
    <scope>NUCLEOTIDE SEQUENCE [LARGE SCALE GENOMIC DNA]</scope>
    <source>
        <strain evidence="2">B10K-DU-001-04</strain>
        <tissue evidence="2">Muscle</tissue>
    </source>
</reference>
<keyword evidence="3" id="KW-1185">Reference proteome</keyword>
<feature type="domain" description="C2H2-type" evidence="1">
    <location>
        <begin position="32"/>
        <end position="52"/>
    </location>
</feature>
<dbReference type="SUPFAM" id="SSF57667">
    <property type="entry name" value="beta-beta-alpha zinc fingers"/>
    <property type="match status" value="1"/>
</dbReference>
<dbReference type="InterPro" id="IPR036236">
    <property type="entry name" value="Znf_C2H2_sf"/>
</dbReference>
<dbReference type="OrthoDB" id="10039931at2759"/>